<dbReference type="Proteomes" id="UP000835052">
    <property type="component" value="Unassembled WGS sequence"/>
</dbReference>
<comment type="caution">
    <text evidence="1">The sequence shown here is derived from an EMBL/GenBank/DDBJ whole genome shotgun (WGS) entry which is preliminary data.</text>
</comment>
<gene>
    <name evidence="1" type="ORF">CAUJ_LOCUS12431</name>
</gene>
<sequence length="161" mass="18686">MSSIVAKFFEKSRLQKEKDLAEEQWIARLHLLKTCGDQIHDDFGNLALYFNLAHKKGGIDSFTSTDGRLMIKLAEKMVTSLDDDLVIVEQQIITLDLLQQKNSRELALEVLQIAQFIRFECVRLKKALRTFQQSCELNDNVGRLQYAISQVPDFEQIRRRL</sequence>
<reference evidence="1" key="1">
    <citation type="submission" date="2020-10" db="EMBL/GenBank/DDBJ databases">
        <authorList>
            <person name="Kikuchi T."/>
        </authorList>
    </citation>
    <scope>NUCLEOTIDE SEQUENCE</scope>
    <source>
        <strain evidence="1">NKZ352</strain>
    </source>
</reference>
<name>A0A8S1HNG9_9PELO</name>
<dbReference type="EMBL" id="CAJGYM010000074">
    <property type="protein sequence ID" value="CAD6196517.1"/>
    <property type="molecule type" value="Genomic_DNA"/>
</dbReference>
<evidence type="ECO:0000313" key="1">
    <source>
        <dbReference type="EMBL" id="CAD6196517.1"/>
    </source>
</evidence>
<dbReference type="AlphaFoldDB" id="A0A8S1HNG9"/>
<proteinExistence type="predicted"/>
<keyword evidence="2" id="KW-1185">Reference proteome</keyword>
<evidence type="ECO:0000313" key="2">
    <source>
        <dbReference type="Proteomes" id="UP000835052"/>
    </source>
</evidence>
<organism evidence="1 2">
    <name type="scientific">Caenorhabditis auriculariae</name>
    <dbReference type="NCBI Taxonomy" id="2777116"/>
    <lineage>
        <taxon>Eukaryota</taxon>
        <taxon>Metazoa</taxon>
        <taxon>Ecdysozoa</taxon>
        <taxon>Nematoda</taxon>
        <taxon>Chromadorea</taxon>
        <taxon>Rhabditida</taxon>
        <taxon>Rhabditina</taxon>
        <taxon>Rhabditomorpha</taxon>
        <taxon>Rhabditoidea</taxon>
        <taxon>Rhabditidae</taxon>
        <taxon>Peloderinae</taxon>
        <taxon>Caenorhabditis</taxon>
    </lineage>
</organism>
<protein>
    <submittedName>
        <fullName evidence="1">Uncharacterized protein</fullName>
    </submittedName>
</protein>
<accession>A0A8S1HNG9</accession>